<evidence type="ECO:0000313" key="2">
    <source>
        <dbReference type="EMBL" id="KAJ7022850.1"/>
    </source>
</evidence>
<evidence type="ECO:0000256" key="1">
    <source>
        <dbReference type="SAM" id="MobiDB-lite"/>
    </source>
</evidence>
<accession>A0AAD6WS02</accession>
<reference evidence="2" key="1">
    <citation type="submission" date="2023-03" db="EMBL/GenBank/DDBJ databases">
        <title>Massive genome expansion in bonnet fungi (Mycena s.s.) driven by repeated elements and novel gene families across ecological guilds.</title>
        <authorList>
            <consortium name="Lawrence Berkeley National Laboratory"/>
            <person name="Harder C.B."/>
            <person name="Miyauchi S."/>
            <person name="Viragh M."/>
            <person name="Kuo A."/>
            <person name="Thoen E."/>
            <person name="Andreopoulos B."/>
            <person name="Lu D."/>
            <person name="Skrede I."/>
            <person name="Drula E."/>
            <person name="Henrissat B."/>
            <person name="Morin E."/>
            <person name="Kohler A."/>
            <person name="Barry K."/>
            <person name="LaButti K."/>
            <person name="Morin E."/>
            <person name="Salamov A."/>
            <person name="Lipzen A."/>
            <person name="Mereny Z."/>
            <person name="Hegedus B."/>
            <person name="Baldrian P."/>
            <person name="Stursova M."/>
            <person name="Weitz H."/>
            <person name="Taylor A."/>
            <person name="Grigoriev I.V."/>
            <person name="Nagy L.G."/>
            <person name="Martin F."/>
            <person name="Kauserud H."/>
        </authorList>
    </citation>
    <scope>NUCLEOTIDE SEQUENCE</scope>
    <source>
        <strain evidence="2">CBHHK200</strain>
    </source>
</reference>
<feature type="compositionally biased region" description="Basic and acidic residues" evidence="1">
    <location>
        <begin position="264"/>
        <end position="278"/>
    </location>
</feature>
<keyword evidence="3" id="KW-1185">Reference proteome</keyword>
<proteinExistence type="predicted"/>
<organism evidence="2 3">
    <name type="scientific">Mycena alexandri</name>
    <dbReference type="NCBI Taxonomy" id="1745969"/>
    <lineage>
        <taxon>Eukaryota</taxon>
        <taxon>Fungi</taxon>
        <taxon>Dikarya</taxon>
        <taxon>Basidiomycota</taxon>
        <taxon>Agaricomycotina</taxon>
        <taxon>Agaricomycetes</taxon>
        <taxon>Agaricomycetidae</taxon>
        <taxon>Agaricales</taxon>
        <taxon>Marasmiineae</taxon>
        <taxon>Mycenaceae</taxon>
        <taxon>Mycena</taxon>
    </lineage>
</organism>
<name>A0AAD6WS02_9AGAR</name>
<sequence length="298" mass="33583">MQIQGKRMGAYGAPLSSPKVRRGQWEKAECPSRTSIFLIWISCRWARRVKASYRPSTFNVPKSHILKLLNTISRSFEPSRARRGKPAKIRTSGLSGVPQGDTRRIGVNSTRRRFDLNEEDRVPPRSLARTSAARSAARATHPKGREVRRETRWGSARRGWSRVSLRAQARVPVLAGRSCWSERERVRTPGVYSSRWVRIGEFAPERVRADADASVCMCKWNAPAKGGEPSASYFPRLPGRRTPLHDERHRKTGPDAARLGVSSRELRLEAPLRNHEPTELELCTASSTSGEGHNTNSW</sequence>
<feature type="compositionally biased region" description="Basic and acidic residues" evidence="1">
    <location>
        <begin position="143"/>
        <end position="152"/>
    </location>
</feature>
<gene>
    <name evidence="2" type="ORF">C8F04DRAFT_230293</name>
</gene>
<protein>
    <submittedName>
        <fullName evidence="2">Uncharacterized protein</fullName>
    </submittedName>
</protein>
<feature type="compositionally biased region" description="Basic and acidic residues" evidence="1">
    <location>
        <begin position="243"/>
        <end position="253"/>
    </location>
</feature>
<feature type="region of interest" description="Disordered" evidence="1">
    <location>
        <begin position="118"/>
        <end position="153"/>
    </location>
</feature>
<evidence type="ECO:0000313" key="3">
    <source>
        <dbReference type="Proteomes" id="UP001218188"/>
    </source>
</evidence>
<feature type="region of interest" description="Disordered" evidence="1">
    <location>
        <begin position="77"/>
        <end position="104"/>
    </location>
</feature>
<dbReference type="AlphaFoldDB" id="A0AAD6WS02"/>
<dbReference type="Proteomes" id="UP001218188">
    <property type="component" value="Unassembled WGS sequence"/>
</dbReference>
<comment type="caution">
    <text evidence="2">The sequence shown here is derived from an EMBL/GenBank/DDBJ whole genome shotgun (WGS) entry which is preliminary data.</text>
</comment>
<feature type="region of interest" description="Disordered" evidence="1">
    <location>
        <begin position="231"/>
        <end position="298"/>
    </location>
</feature>
<feature type="compositionally biased region" description="Low complexity" evidence="1">
    <location>
        <begin position="128"/>
        <end position="139"/>
    </location>
</feature>
<dbReference type="EMBL" id="JARJCM010000201">
    <property type="protein sequence ID" value="KAJ7022850.1"/>
    <property type="molecule type" value="Genomic_DNA"/>
</dbReference>
<feature type="compositionally biased region" description="Polar residues" evidence="1">
    <location>
        <begin position="284"/>
        <end position="298"/>
    </location>
</feature>